<reference evidence="1" key="1">
    <citation type="submission" date="2019-08" db="EMBL/GenBank/DDBJ databases">
        <authorList>
            <person name="Kucharzyk K."/>
            <person name="Murdoch R.W."/>
            <person name="Higgins S."/>
            <person name="Loffler F."/>
        </authorList>
    </citation>
    <scope>NUCLEOTIDE SEQUENCE</scope>
</reference>
<evidence type="ECO:0000313" key="1">
    <source>
        <dbReference type="EMBL" id="MPM20345.1"/>
    </source>
</evidence>
<sequence>MTCIYWAPHKGMTRHFFGKHYLLRLLTEKAKLSWPIQREYSTAFPKAQICLKDGENIRVMDIYKESTHTASQERLVFSDNPLLLCLTNGDGNPHPKYHIYPSELSQIGGSNERYRHARSIHRSACRSVPDLWTLSGQKVGC</sequence>
<gene>
    <name evidence="1" type="ORF">SDC9_66774</name>
</gene>
<organism evidence="1">
    <name type="scientific">bioreactor metagenome</name>
    <dbReference type="NCBI Taxonomy" id="1076179"/>
    <lineage>
        <taxon>unclassified sequences</taxon>
        <taxon>metagenomes</taxon>
        <taxon>ecological metagenomes</taxon>
    </lineage>
</organism>
<name>A0A644XVY2_9ZZZZ</name>
<protein>
    <submittedName>
        <fullName evidence="1">Uncharacterized protein</fullName>
    </submittedName>
</protein>
<proteinExistence type="predicted"/>
<dbReference type="EMBL" id="VSSQ01003362">
    <property type="protein sequence ID" value="MPM20345.1"/>
    <property type="molecule type" value="Genomic_DNA"/>
</dbReference>
<accession>A0A644XVY2</accession>
<dbReference type="AlphaFoldDB" id="A0A644XVY2"/>
<comment type="caution">
    <text evidence="1">The sequence shown here is derived from an EMBL/GenBank/DDBJ whole genome shotgun (WGS) entry which is preliminary data.</text>
</comment>